<proteinExistence type="predicted"/>
<dbReference type="RefSeq" id="WP_084732598.1">
    <property type="nucleotide sequence ID" value="NZ_FQWL01000002.1"/>
</dbReference>
<dbReference type="EMBL" id="FQWL01000002">
    <property type="protein sequence ID" value="SHG58180.1"/>
    <property type="molecule type" value="Genomic_DNA"/>
</dbReference>
<dbReference type="OrthoDB" id="607469at2"/>
<feature type="chain" id="PRO_5012386726" evidence="1">
    <location>
        <begin position="25"/>
        <end position="4774"/>
    </location>
</feature>
<protein>
    <submittedName>
        <fullName evidence="2">Gliding motility-associated C-terminal domain-containing protein</fullName>
    </submittedName>
</protein>
<keyword evidence="1" id="KW-0732">Signal</keyword>
<name>A0A1M5KZT7_9FLAO</name>
<evidence type="ECO:0000256" key="1">
    <source>
        <dbReference type="SAM" id="SignalP"/>
    </source>
</evidence>
<dbReference type="InterPro" id="IPR025667">
    <property type="entry name" value="SprB_repeat"/>
</dbReference>
<evidence type="ECO:0000313" key="3">
    <source>
        <dbReference type="Proteomes" id="UP000184532"/>
    </source>
</evidence>
<dbReference type="InterPro" id="IPR047589">
    <property type="entry name" value="DUF11_rpt"/>
</dbReference>
<organism evidence="2 3">
    <name type="scientific">Flagellimonas flava</name>
    <dbReference type="NCBI Taxonomy" id="570519"/>
    <lineage>
        <taxon>Bacteria</taxon>
        <taxon>Pseudomonadati</taxon>
        <taxon>Bacteroidota</taxon>
        <taxon>Flavobacteriia</taxon>
        <taxon>Flavobacteriales</taxon>
        <taxon>Flavobacteriaceae</taxon>
        <taxon>Flagellimonas</taxon>
    </lineage>
</organism>
<dbReference type="Gene3D" id="2.60.40.740">
    <property type="match status" value="1"/>
</dbReference>
<feature type="signal peptide" evidence="1">
    <location>
        <begin position="1"/>
        <end position="24"/>
    </location>
</feature>
<dbReference type="InterPro" id="IPR026341">
    <property type="entry name" value="T9SS_type_B"/>
</dbReference>
<reference evidence="3" key="1">
    <citation type="submission" date="2016-11" db="EMBL/GenBank/DDBJ databases">
        <authorList>
            <person name="Varghese N."/>
            <person name="Submissions S."/>
        </authorList>
    </citation>
    <scope>NUCLEOTIDE SEQUENCE [LARGE SCALE GENOMIC DNA]</scope>
    <source>
        <strain evidence="3">DSM 22638</strain>
    </source>
</reference>
<dbReference type="Pfam" id="PF13573">
    <property type="entry name" value="SprB"/>
    <property type="match status" value="8"/>
</dbReference>
<gene>
    <name evidence="2" type="ORF">SAMN04488116_1872</name>
</gene>
<dbReference type="STRING" id="570519.SAMN04488116_1872"/>
<evidence type="ECO:0000313" key="2">
    <source>
        <dbReference type="EMBL" id="SHG58180.1"/>
    </source>
</evidence>
<dbReference type="NCBIfam" id="TIGR01451">
    <property type="entry name" value="B_ant_repeat"/>
    <property type="match status" value="1"/>
</dbReference>
<keyword evidence="3" id="KW-1185">Reference proteome</keyword>
<sequence>MTNRFLKTVLCLLGIWLAGFSVNAQEVPFSPRLNVGGDTYINIKGDYTFLSNSVMNTVSNGHDVNTPYNGNGSNNSLHVEYVDIDSDPTTFNSSSSTLTLPNCSQIYWAGLYWAGNYDVERDGDHRSRYESGYTDDSNHYDVTEVKLRVPGSSTYIDLQADTAADPVGEEDDIIVNGYNILPNDPYVCYKNVTNILSSLADPTGDYFVANVRGTRGATSYGCAGWTLVVIYENPTLPGKYISVFDGYEGITTQSGNSTADITVSGFNTIPVGPVNARIGVSTLEGETSLSGDTFGIISNSSASFTDITNSANPNNNFFNSTITEDGANVTSRNVNSTNAIGFDSDVFDLNNPSNSILDNGDTSATLRLGTSGDWFASFLVTFGVEIIEPDIVLEKKVEDIGGNDITGLGVNLGQYLDYVLSFVNTGNDDATNYVIRDVLPANVTLDETTITVPTGVTYTYNAATREVAFSIPDNLVEEGDPVSEIRMRVRVAENCFDFVDACTDIIENLAYSTYEGLINSNQISDDPSVSDFDDCGFTTPGATNFLLDDLTACNFTRTVELCGANVLLDAGDNFDAYVWYLDTNGNSAIDAGDTVITDGDADNDPSTFLVDQPGTYIVDKQVADPCKDFTEIIIVELFSAGAGLTNPITTLINDTSNTVDGEIVICPNDGSELPEVFLCGLNDTELIQVNIPDADSIEWELLDETSCSASTPDCANTDNSCTWNNVGTGNDFLASDAGQYRMVINYQNGCFRRFHFNVFKNPLDPQYTSSDIICNTNGNITVTNMPIDYEYRLIDQTSGNVLVAYNPNPSFDITANGAYTVEMRQQGVTDGCVFVLDNIGILDRDFQVDIDTKDTDCNGLGEIEISVLNVEAQYYYEISQGGTVVDTFGPSTDNNYTFVNLNDGIYDVEVRTDDGCLHNEQVTINDVTDLAVTALTTKNIDCTDGIITVTGTGGFPNPDYTYAIWSYNGSDLYTSVGDIPGSAYQVANDFTFTNGEEGDYEFIVVDGNNCTYISNEVSIVVSASVEYTTSTTDEICFGAADGTISINITNSNGYDVRFRLLDDLGNTITNNNSGNFTGLAQGDYTVRIRQRPSGTTDNCFFYENFTIGGPTSGISGNATMIQDYTCLQGGIIEAQNVAGGTAPYEYSIDGVNFFNGVGAERFSNLTDGNYNITIRDANNCTFVTNAITLDPLNPPTDLTFSASTPNCPALTSDVTVTAVNGNTPFVFEITAPAPTAATSITGNSADFDGLTPGTYTFRVTDNKGCVYDESFTINPVSQIAVVGSLVSNITCFDDTDGEIDFTVSDFNTDYNYSVTGPASFAANNQTNGTISLTGLDDGTYTIVVTDNLTNCTATTDVTVNAPSAALTLGASETQPTCVTDGTVTLSSTGGWGGNTFTLTNPDASVFGTNSTGAFTGLTQSGTYTASVEDANGCIETTTFSLTAAVPPVLAIVPNDTCFDDAIGLTLTANVTSGGDGNYEYSLNGGAFVTGNVFTGLTSGTYTIDVRDGNDCTDSASITINPELSVIASAPNITACATTTDVTVTGTGGDGNYVYAIVGDGVAPSPGDFATTNPITVTGAGDYDVYIRDNSGNVGFCEASYDITIAQDPALALSIADTGIQCSGEAQATITITATGGEAPYEYSINNGTTYQSSNTFVNQLAGSYNIRVRDANNCDIAQIYSISEPLTLSASAAVTQLAECNPGIGAEVRITNAIGGTAPYEYSFDGGTNYVASPIGYLLPGSHTIFIRDANNCTFPMNVTVDPEPTPPGVTTAIDYECDGEGIVTVTPDSPSFDYTYEIDGNPNTPVTSNVFNNVAVGTHTITVNYTSNVPPSPSVLLSENFGAGVNTPISEIDPAYCYEPQDGSASACGFGTDTHIQDGEYSVTQVIVNPYGSWLSPNDHTGNANGRFLAINVGGVAGVGGIVYQKTGVEVIPNRDITVSLWAFNLLRSGSGGGDPSIEIQLVDGGGGVIASTTTGNVPKNNNANDWQNYSVTLDPGANTNLDIVIRTNSAVINGNDIAIDDIQAFQIPEVCAGSLTVDVNIEAGNAFDAAITAFSDISCNGNNDGSITFEVENFDAVNGFEYRLGTSGPFTNSTTSPVTISNALTGDNMVAGAYVIEVRDVLDNSCFVSLNQTLSEPAAVVASASITSVLTCTNGGATITASAAGGTPAYQYQLEDNVGGVITAYQNSNVFTGLAAGDYIVRVRDNNLCEDPIDTALTVDPFNPIVFTSTPTACYSGSNDGTIQVDVTNGNGDYQFSLNGGPWITPNPAAATTHTFSGLTAGNYTINVRDGFGCVGTLQPVTITDALVATVDVIDVSTCADGSITVTASGGVPNLEYAFVPTTTSPTGLFSTTNTFAVAAGNEGDYDVYVRDNSATVPFCEFMETVTVNPATPLTITNTPTDPLCHDGTGSIQVDITSGISPFTIQIIDLDNAGASDQTDTNVLATTRIYFNLMPGDYTINVTDATGCTVSETPVNIANPDELTATISGVTPAACTGDPNDFGFQFTAYPTTLGTIQFSDDGGATWTAGDNSVPGTSDVITGYNSGNIVNPSMRTIDGLGNTVCQTDFPPFMIPYPLDDLDITISALVVNCNELQVTVQGSEGAPSYEYAFSDDPANFDPALAAWFLGDNVDNLGNPVTPGHGQHIWTGLVPGRTYVFYVRDSGGCVRQSNVNVNDLITVPLEITSAITPSCDGATNGSITYTITDNQAPFGPQFRWTVYDMTSGAPVMVANSGGNVAYSSPQDVTVTGLGAGNYFIEVVEVDGVGADSCVGATENELLDELDPLTGTPVALQNISCDNPGLIQIQNPLGGGGTYTYTVTGPAPFVTITSTSDNPVEIPSNSPAGNYHVTIEDQYGCSSPLGNVALTLTPDPTIDSIDVDNCTDPSTVTVNATSGAAQIFYSIDGGTTYLNNGGIFNNVSAGTYTVSILDSNGCSDTSSVTVHPVLEVDVALTKLLDCSVTPDARITIDVLSGSGSYDYEIVDGTGTVVGRTALPSNPFDFTTTTPEDYTITIFDNNTSTPCTRVFNITVDPAIIPSFNITATSDVVCSGDDNGTIDVEAVDNGIGPYTFEIISGPGSSATFPITAPVGNTASFTGLEGSVGGITYTIRLTASNGCTSTLTQTITEPAALTASASATPFVCTVGNNPDSSTITVTATNGTGAYQYSLDNINFQASNTFAVADTGAVQNITVYVRDANNCIETDAVVIQPLDVLTSTSIAVDAAATCLAGENITITATGSITNSTTTPGNYEFRLLPAGSFQPSGSFTGLAVGTHNFEVRNTVTGCVLGASHTVASPEVLDLIVVSTSNITCFGDADGSVDLDLQDAAAITYASATSYTLYYDVNNTPANLADDVVTAGGDADGLFTISGLAAGTYFIEVLDNNPPGSACVYSESFTIAGPNVGISANTQVTDVTCNLNDGIIEVINAAGGWGGYTYFVDLASNPAPTFPGSYQASPQFTGLSGGVGPGTVYQVWVADTNGCEFQLSNVTLVDPIGITATLQINQENCAALQGEIEVVGTSGGQGSNYTYQLLRNGTPVGSPQTGTVFAGLGAGIYTVEINDQWSCGPVVTNPVELFDTMVATPTVVKPRDCTVDPGGHITVTVNGGSGNFTYAVTFPDLSTPLPTNGTGVFTGLTQSGTYTFTITDNGTGTPCTVVITQDLDDPVTPVISNVVMDPVNCNGGSDGSLTVELDPATTVHPIYTYELYQMSNLATPFRTAQTSNVFDNLPADDYRVRVISARSCDDFHDETVTEPALLTASAVATAFACNASNAVNTSTITVTAGGGTGPYLYSIDNVNFQTSNTFDIVDTGIVQNITVFVTDANSCAQTAIVAPIQPINVITAVVTQNTAISCANPEEVLITVTDDGNLGNTYTYELLPVGNPLGSMTSTPTNVTATFELTQPGSYTFRITDTATGCYFDTTPYDIAPYDLIDVVATPTATAICFGDTNGALEINVTGYTGTYSYQVFDGANNPIGSVVNTDTSVNPRPITGLSGGNYYVRVTQTANPLCVEDSNMITIASPDMALSATPIEVANVTCANNLGEIEVSPTGGFAPYDIQLTNTTTSQVYNVSNVVSFVFQDLSAGLFDVEIVDGAGCTINEPITLTQPTPITADINATPTNLVCFGDTNATVTAQNVLNGRGVYQYQLNVYDPTGTTIVSTSGGQASQAFNNLGAGIYSITVSDGWSCDVETIQVTISEPVEVMANLIQVSQLTCTTQADIQLSATGGTAPYQYSLDGVVYSNMSGGSTHNFTVPAGAYQYYVRDAFGCEAMISNQVTVDPIIPLDMVIDDSAANINCTGEASAIIRATAVGGLGNYSYELFADAGLTASVAGPQPTGDFSGLVAGQYFVHVTSMDCDATSLAIDIIDPAPLQIDRQESTDVTCSGLEDGTITVEVSGGTGEIFYAITPNLDQFDTVGTFTDLAPGIYDVIAQDRNGCFETFQFEIIQPQSLQAQAINVMHEVCFNSADGSFELDITGGTAPYFTSLNSNADADYVQDQILFQNLAAGTQVVFVRDAQGCETNVFVEINPGVNLAALVEPIYECDGNLPTNRLDIEFEDQTVIGEVMYAIDSTDPADLQLTSDFTNIAPGDHYLTIAHSNGCINTIDFSVTGFEPLTLVLENSNINEITATAAGGLEDYTFIFDGVDNGTDNTYIINRTDTYEVTVIDQNGCEVTMEIFMEFIDIEVPDFFTPDGDNMNDTWLPDNLEAFPNVLMIIFDRYGRELYRMGYGDSGWNGIYNNSELPTGDYWYIIKLQGENDDRELVGHFTLYRR</sequence>
<dbReference type="Pfam" id="PF13585">
    <property type="entry name" value="CHU_C"/>
    <property type="match status" value="1"/>
</dbReference>
<accession>A0A1M5KZT7</accession>
<dbReference type="NCBIfam" id="TIGR04131">
    <property type="entry name" value="Bac_Flav_CTERM"/>
    <property type="match status" value="1"/>
</dbReference>
<dbReference type="Proteomes" id="UP000184532">
    <property type="component" value="Unassembled WGS sequence"/>
</dbReference>